<sequence>MAPKNPKSATLEESVKNYPPPINHRAVFGGLPTNNES</sequence>
<protein>
    <submittedName>
        <fullName evidence="2">Uncharacterized protein</fullName>
    </submittedName>
</protein>
<dbReference type="EMBL" id="JAWXYG010000011">
    <property type="protein sequence ID" value="KAK4259806.1"/>
    <property type="molecule type" value="Genomic_DNA"/>
</dbReference>
<feature type="region of interest" description="Disordered" evidence="1">
    <location>
        <begin position="1"/>
        <end position="37"/>
    </location>
</feature>
<evidence type="ECO:0000313" key="2">
    <source>
        <dbReference type="EMBL" id="KAK4259806.1"/>
    </source>
</evidence>
<proteinExistence type="predicted"/>
<organism evidence="2 3">
    <name type="scientific">Acacia crassicarpa</name>
    <name type="common">northern wattle</name>
    <dbReference type="NCBI Taxonomy" id="499986"/>
    <lineage>
        <taxon>Eukaryota</taxon>
        <taxon>Viridiplantae</taxon>
        <taxon>Streptophyta</taxon>
        <taxon>Embryophyta</taxon>
        <taxon>Tracheophyta</taxon>
        <taxon>Spermatophyta</taxon>
        <taxon>Magnoliopsida</taxon>
        <taxon>eudicotyledons</taxon>
        <taxon>Gunneridae</taxon>
        <taxon>Pentapetalae</taxon>
        <taxon>rosids</taxon>
        <taxon>fabids</taxon>
        <taxon>Fabales</taxon>
        <taxon>Fabaceae</taxon>
        <taxon>Caesalpinioideae</taxon>
        <taxon>mimosoid clade</taxon>
        <taxon>Acacieae</taxon>
        <taxon>Acacia</taxon>
    </lineage>
</organism>
<keyword evidence="3" id="KW-1185">Reference proteome</keyword>
<name>A0AAE1IXL8_9FABA</name>
<reference evidence="2" key="1">
    <citation type="submission" date="2023-10" db="EMBL/GenBank/DDBJ databases">
        <title>Chromosome-level genome of the transformable northern wattle, Acacia crassicarpa.</title>
        <authorList>
            <person name="Massaro I."/>
            <person name="Sinha N.R."/>
            <person name="Poethig S."/>
            <person name="Leichty A.R."/>
        </authorList>
    </citation>
    <scope>NUCLEOTIDE SEQUENCE</scope>
    <source>
        <strain evidence="2">Acra3RX</strain>
        <tissue evidence="2">Leaf</tissue>
    </source>
</reference>
<gene>
    <name evidence="2" type="ORF">QN277_006100</name>
</gene>
<evidence type="ECO:0000256" key="1">
    <source>
        <dbReference type="SAM" id="MobiDB-lite"/>
    </source>
</evidence>
<accession>A0AAE1IXL8</accession>
<dbReference type="Proteomes" id="UP001293593">
    <property type="component" value="Unassembled WGS sequence"/>
</dbReference>
<dbReference type="AlphaFoldDB" id="A0AAE1IXL8"/>
<evidence type="ECO:0000313" key="3">
    <source>
        <dbReference type="Proteomes" id="UP001293593"/>
    </source>
</evidence>
<comment type="caution">
    <text evidence="2">The sequence shown here is derived from an EMBL/GenBank/DDBJ whole genome shotgun (WGS) entry which is preliminary data.</text>
</comment>